<sequence>MGKSLAEQLLGAGLVNDKKLKQLKREKHLERKQDPKGKAKPNAEQQARLDQQRAEAAERDRELNRQRKAEQDAKAMRAQALQMLQHNKQPVDGEIRFNFTDPRNNKIKFLFVSDKVQQHLSSAKLAICAYDEDYYVVPRHVAEKVAERFAESLIYLADNSEQQPDEEDPYKDFPIPDDLMW</sequence>
<dbReference type="EMBL" id="JAUZVY010000002">
    <property type="protein sequence ID" value="MDP4528515.1"/>
    <property type="molecule type" value="Genomic_DNA"/>
</dbReference>
<gene>
    <name evidence="2" type="ORF">Q3O59_05655</name>
</gene>
<comment type="caution">
    <text evidence="2">The sequence shown here is derived from an EMBL/GenBank/DDBJ whole genome shotgun (WGS) entry which is preliminary data.</text>
</comment>
<feature type="compositionally biased region" description="Basic and acidic residues" evidence="1">
    <location>
        <begin position="50"/>
        <end position="75"/>
    </location>
</feature>
<dbReference type="Proteomes" id="UP001236258">
    <property type="component" value="Unassembled WGS sequence"/>
</dbReference>
<evidence type="ECO:0000313" key="2">
    <source>
        <dbReference type="EMBL" id="MDP4528515.1"/>
    </source>
</evidence>
<feature type="compositionally biased region" description="Basic and acidic residues" evidence="1">
    <location>
        <begin position="27"/>
        <end position="37"/>
    </location>
</feature>
<protein>
    <submittedName>
        <fullName evidence="2">DUF2058 domain-containing protein</fullName>
    </submittedName>
</protein>
<evidence type="ECO:0000313" key="3">
    <source>
        <dbReference type="Proteomes" id="UP001236258"/>
    </source>
</evidence>
<reference evidence="2 3" key="1">
    <citation type="submission" date="2023-08" db="EMBL/GenBank/DDBJ databases">
        <authorList>
            <person name="Joshi A."/>
            <person name="Thite S."/>
        </authorList>
    </citation>
    <scope>NUCLEOTIDE SEQUENCE [LARGE SCALE GENOMIC DNA]</scope>
    <source>
        <strain evidence="2 3">1E1</strain>
    </source>
</reference>
<dbReference type="Pfam" id="PF09831">
    <property type="entry name" value="DUF2058"/>
    <property type="match status" value="1"/>
</dbReference>
<proteinExistence type="predicted"/>
<evidence type="ECO:0000256" key="1">
    <source>
        <dbReference type="SAM" id="MobiDB-lite"/>
    </source>
</evidence>
<keyword evidence="3" id="KW-1185">Reference proteome</keyword>
<dbReference type="RefSeq" id="WP_305944650.1">
    <property type="nucleotide sequence ID" value="NZ_JAUZVY010000002.1"/>
</dbReference>
<organism evidence="2 3">
    <name type="scientific">Alkalimonas delamerensis</name>
    <dbReference type="NCBI Taxonomy" id="265981"/>
    <lineage>
        <taxon>Bacteria</taxon>
        <taxon>Pseudomonadati</taxon>
        <taxon>Pseudomonadota</taxon>
        <taxon>Gammaproteobacteria</taxon>
        <taxon>Alkalimonas</taxon>
    </lineage>
</organism>
<name>A0ABT9GNH3_9GAMM</name>
<accession>A0ABT9GNH3</accession>
<dbReference type="InterPro" id="IPR018636">
    <property type="entry name" value="DUF2058"/>
</dbReference>
<feature type="region of interest" description="Disordered" evidence="1">
    <location>
        <begin position="157"/>
        <end position="181"/>
    </location>
</feature>
<feature type="region of interest" description="Disordered" evidence="1">
    <location>
        <begin position="21"/>
        <end position="75"/>
    </location>
</feature>